<dbReference type="SMART" id="SM00116">
    <property type="entry name" value="CBS"/>
    <property type="match status" value="1"/>
</dbReference>
<dbReference type="InterPro" id="IPR046342">
    <property type="entry name" value="CBS_dom_sf"/>
</dbReference>
<dbReference type="PANTHER" id="PTHR43080">
    <property type="entry name" value="CBS DOMAIN-CONTAINING PROTEIN CBSX3, MITOCHONDRIAL"/>
    <property type="match status" value="1"/>
</dbReference>
<dbReference type="Pfam" id="PF00571">
    <property type="entry name" value="CBS"/>
    <property type="match status" value="2"/>
</dbReference>
<keyword evidence="4" id="KW-1185">Reference proteome</keyword>
<dbReference type="PATRIC" id="fig|471514.4.peg.2969"/>
<dbReference type="PANTHER" id="PTHR43080:SF2">
    <property type="entry name" value="CBS DOMAIN-CONTAINING PROTEIN"/>
    <property type="match status" value="1"/>
</dbReference>
<comment type="caution">
    <text evidence="3">The sequence shown here is derived from an EMBL/GenBank/DDBJ whole genome shotgun (WGS) entry which is preliminary data.</text>
</comment>
<name>A0A0P9CR75_9BACL</name>
<protein>
    <recommendedName>
        <fullName evidence="2">ACT domain-containing protein</fullName>
    </recommendedName>
</protein>
<dbReference type="AlphaFoldDB" id="A0A0P9CR75"/>
<dbReference type="Gene3D" id="3.10.580.10">
    <property type="entry name" value="CBS-domain"/>
    <property type="match status" value="1"/>
</dbReference>
<dbReference type="SUPFAM" id="SSF54631">
    <property type="entry name" value="CBS-domain pair"/>
    <property type="match status" value="1"/>
</dbReference>
<dbReference type="Proteomes" id="UP000050482">
    <property type="component" value="Unassembled WGS sequence"/>
</dbReference>
<reference evidence="3 4" key="1">
    <citation type="submission" date="2015-09" db="EMBL/GenBank/DDBJ databases">
        <title>Draft genome sequence of Alicyclobacillus ferrooxydans DSM 22381.</title>
        <authorList>
            <person name="Hemp J."/>
        </authorList>
    </citation>
    <scope>NUCLEOTIDE SEQUENCE [LARGE SCALE GENOMIC DNA]</scope>
    <source>
        <strain evidence="3 4">TC-34</strain>
    </source>
</reference>
<dbReference type="STRING" id="471514.AN477_03155"/>
<feature type="domain" description="ACT" evidence="2">
    <location>
        <begin position="138"/>
        <end position="210"/>
    </location>
</feature>
<dbReference type="InterPro" id="IPR051257">
    <property type="entry name" value="Diverse_CBS-Domain"/>
</dbReference>
<evidence type="ECO:0000313" key="4">
    <source>
        <dbReference type="Proteomes" id="UP000050482"/>
    </source>
</evidence>
<gene>
    <name evidence="3" type="ORF">AN477_03155</name>
</gene>
<dbReference type="EMBL" id="LJCO01000011">
    <property type="protein sequence ID" value="KPV45358.1"/>
    <property type="molecule type" value="Genomic_DNA"/>
</dbReference>
<dbReference type="InterPro" id="IPR002912">
    <property type="entry name" value="ACT_dom"/>
</dbReference>
<dbReference type="PROSITE" id="PS51671">
    <property type="entry name" value="ACT"/>
    <property type="match status" value="1"/>
</dbReference>
<proteinExistence type="predicted"/>
<evidence type="ECO:0000313" key="3">
    <source>
        <dbReference type="EMBL" id="KPV45358.1"/>
    </source>
</evidence>
<evidence type="ECO:0000259" key="2">
    <source>
        <dbReference type="PROSITE" id="PS51671"/>
    </source>
</evidence>
<dbReference type="InterPro" id="IPR000644">
    <property type="entry name" value="CBS_dom"/>
</dbReference>
<organism evidence="3 4">
    <name type="scientific">Alicyclobacillus ferrooxydans</name>
    <dbReference type="NCBI Taxonomy" id="471514"/>
    <lineage>
        <taxon>Bacteria</taxon>
        <taxon>Bacillati</taxon>
        <taxon>Bacillota</taxon>
        <taxon>Bacilli</taxon>
        <taxon>Bacillales</taxon>
        <taxon>Alicyclobacillaceae</taxon>
        <taxon>Alicyclobacillus</taxon>
    </lineage>
</organism>
<dbReference type="RefSeq" id="WP_054967703.1">
    <property type="nucleotide sequence ID" value="NZ_LJCO01000011.1"/>
</dbReference>
<accession>A0A0P9CR75</accession>
<keyword evidence="1" id="KW-0129">CBS domain</keyword>
<evidence type="ECO:0000256" key="1">
    <source>
        <dbReference type="ARBA" id="ARBA00023122"/>
    </source>
</evidence>
<sequence length="210" mass="23500">MFIRNAITESSKLTMVQENETIDAVLTKMAGHLSLPCLTEDGAFLGMVSKRTIFEQFQQVVAEGTSYADFVQHDIRTCVDTSVPTLTRESFFEDTLEIITRHPFVPIVEDGRLIGIVKRSDVNHALSVAFATNVETQRILLGMADVEGALQRLFTITHRLGVNVVTAVTFDARRDALNRRLILKVSPTPKFKELCEQLERAGYMLLDVKG</sequence>